<accession>A0ABY2RZW1</accession>
<dbReference type="RefSeq" id="WP_113641363.1">
    <property type="nucleotide sequence ID" value="NZ_SWMS01000018.1"/>
</dbReference>
<name>A0ABY2RZW1_9PSEU</name>
<organism evidence="4 5">
    <name type="scientific">Prauserella endophytica</name>
    <dbReference type="NCBI Taxonomy" id="1592324"/>
    <lineage>
        <taxon>Bacteria</taxon>
        <taxon>Bacillati</taxon>
        <taxon>Actinomycetota</taxon>
        <taxon>Actinomycetes</taxon>
        <taxon>Pseudonocardiales</taxon>
        <taxon>Pseudonocardiaceae</taxon>
        <taxon>Prauserella</taxon>
        <taxon>Prauserella coralliicola group</taxon>
    </lineage>
</organism>
<dbReference type="InterPro" id="IPR050832">
    <property type="entry name" value="Bact_Acetyltransf"/>
</dbReference>
<dbReference type="Proteomes" id="UP000309992">
    <property type="component" value="Unassembled WGS sequence"/>
</dbReference>
<proteinExistence type="predicted"/>
<dbReference type="EMBL" id="SWMS01000018">
    <property type="protein sequence ID" value="TKG65220.1"/>
    <property type="molecule type" value="Genomic_DNA"/>
</dbReference>
<sequence length="308" mass="32945">MREGTDLVADQAARFAAIDPLLPVITEPPDGETLVATLPDGGRVTGVLRVTFTKPGAPEAVWSALEAWELTPLIGTRGVEGMDAVLRACRARLDKESPGEDSSCLVAWPSRDAEATRALLDHGLVPLSALAVRTGEQPPAAGNPDVAVRTAEPGDVEAIVRLECSAVDYSSRVGNLRVRQGTAERRRAALAEQLAEGAPVWLAELDGEPVGAVDGGWADVERGTWLGTVLPEGRWAFVRSLGVGPRARGLGVGRTLMAAAHARLGEAGVRGTYLYYNPLNPLSSVFWHRQGYRPLWTVWEVRPASLLR</sequence>
<evidence type="ECO:0000256" key="2">
    <source>
        <dbReference type="ARBA" id="ARBA00023315"/>
    </source>
</evidence>
<evidence type="ECO:0000313" key="4">
    <source>
        <dbReference type="EMBL" id="TKG65220.1"/>
    </source>
</evidence>
<protein>
    <submittedName>
        <fullName evidence="4">GNAT family N-acetyltransferase</fullName>
    </submittedName>
</protein>
<dbReference type="Gene3D" id="3.40.630.30">
    <property type="match status" value="1"/>
</dbReference>
<feature type="domain" description="N-acetyltransferase" evidence="3">
    <location>
        <begin position="146"/>
        <end position="308"/>
    </location>
</feature>
<dbReference type="Pfam" id="PF00583">
    <property type="entry name" value="Acetyltransf_1"/>
    <property type="match status" value="1"/>
</dbReference>
<dbReference type="InterPro" id="IPR000182">
    <property type="entry name" value="GNAT_dom"/>
</dbReference>
<dbReference type="PROSITE" id="PS51186">
    <property type="entry name" value="GNAT"/>
    <property type="match status" value="1"/>
</dbReference>
<dbReference type="CDD" id="cd04301">
    <property type="entry name" value="NAT_SF"/>
    <property type="match status" value="1"/>
</dbReference>
<reference evidence="4 5" key="1">
    <citation type="journal article" date="2015" name="Antonie Van Leeuwenhoek">
        <title>Prauserella endophytica sp. nov., an endophytic actinobacterium isolated from Tamarix taklamakanensis.</title>
        <authorList>
            <person name="Liu J.M."/>
            <person name="Habden X."/>
            <person name="Guo L."/>
            <person name="Tuo L."/>
            <person name="Jiang Z.K."/>
            <person name="Liu S.W."/>
            <person name="Liu X.F."/>
            <person name="Chen L."/>
            <person name="Li R.F."/>
            <person name="Zhang Y.Q."/>
            <person name="Sun C.H."/>
        </authorList>
    </citation>
    <scope>NUCLEOTIDE SEQUENCE [LARGE SCALE GENOMIC DNA]</scope>
    <source>
        <strain evidence="4 5">CGMCC 4.7182</strain>
    </source>
</reference>
<keyword evidence="5" id="KW-1185">Reference proteome</keyword>
<gene>
    <name evidence="4" type="ORF">FCN18_27290</name>
</gene>
<evidence type="ECO:0000256" key="1">
    <source>
        <dbReference type="ARBA" id="ARBA00022679"/>
    </source>
</evidence>
<keyword evidence="1" id="KW-0808">Transferase</keyword>
<evidence type="ECO:0000313" key="5">
    <source>
        <dbReference type="Proteomes" id="UP000309992"/>
    </source>
</evidence>
<comment type="caution">
    <text evidence="4">The sequence shown here is derived from an EMBL/GenBank/DDBJ whole genome shotgun (WGS) entry which is preliminary data.</text>
</comment>
<dbReference type="InterPro" id="IPR016181">
    <property type="entry name" value="Acyl_CoA_acyltransferase"/>
</dbReference>
<evidence type="ECO:0000259" key="3">
    <source>
        <dbReference type="PROSITE" id="PS51186"/>
    </source>
</evidence>
<keyword evidence="2" id="KW-0012">Acyltransferase</keyword>
<dbReference type="SUPFAM" id="SSF55729">
    <property type="entry name" value="Acyl-CoA N-acyltransferases (Nat)"/>
    <property type="match status" value="1"/>
</dbReference>
<dbReference type="PANTHER" id="PTHR43877">
    <property type="entry name" value="AMINOALKYLPHOSPHONATE N-ACETYLTRANSFERASE-RELATED-RELATED"/>
    <property type="match status" value="1"/>
</dbReference>